<feature type="compositionally biased region" description="Basic and acidic residues" evidence="10">
    <location>
        <begin position="708"/>
        <end position="724"/>
    </location>
</feature>
<evidence type="ECO:0000256" key="5">
    <source>
        <dbReference type="ARBA" id="ARBA00022679"/>
    </source>
</evidence>
<dbReference type="OrthoDB" id="4652229at2"/>
<gene>
    <name evidence="14" type="ORF">E1283_06955</name>
</gene>
<accession>A0A4R4TU28</accession>
<dbReference type="EC" id="2.7.13.3" evidence="3"/>
<dbReference type="PANTHER" id="PTHR45436:SF5">
    <property type="entry name" value="SENSOR HISTIDINE KINASE TRCS"/>
    <property type="match status" value="1"/>
</dbReference>
<evidence type="ECO:0000256" key="8">
    <source>
        <dbReference type="ARBA" id="ARBA00022989"/>
    </source>
</evidence>
<dbReference type="PANTHER" id="PTHR45436">
    <property type="entry name" value="SENSOR HISTIDINE KINASE YKOH"/>
    <property type="match status" value="1"/>
</dbReference>
<feature type="compositionally biased region" description="Basic and acidic residues" evidence="10">
    <location>
        <begin position="782"/>
        <end position="791"/>
    </location>
</feature>
<evidence type="ECO:0000259" key="13">
    <source>
        <dbReference type="PROSITE" id="PS50885"/>
    </source>
</evidence>
<reference evidence="14 15" key="1">
    <citation type="submission" date="2019-03" db="EMBL/GenBank/DDBJ databases">
        <title>Draft genome sequences of novel Actinobacteria.</title>
        <authorList>
            <person name="Sahin N."/>
            <person name="Ay H."/>
            <person name="Saygin H."/>
        </authorList>
    </citation>
    <scope>NUCLEOTIDE SEQUENCE [LARGE SCALE GENOMIC DNA]</scope>
    <source>
        <strain evidence="14 15">DSM 41900</strain>
    </source>
</reference>
<evidence type="ECO:0000313" key="14">
    <source>
        <dbReference type="EMBL" id="TDC77609.1"/>
    </source>
</evidence>
<keyword evidence="15" id="KW-1185">Reference proteome</keyword>
<evidence type="ECO:0000256" key="1">
    <source>
        <dbReference type="ARBA" id="ARBA00000085"/>
    </source>
</evidence>
<evidence type="ECO:0000256" key="2">
    <source>
        <dbReference type="ARBA" id="ARBA00004370"/>
    </source>
</evidence>
<feature type="transmembrane region" description="Helical" evidence="11">
    <location>
        <begin position="39"/>
        <end position="59"/>
    </location>
</feature>
<organism evidence="14 15">
    <name type="scientific">Streptomyces hainanensis</name>
    <dbReference type="NCBI Taxonomy" id="402648"/>
    <lineage>
        <taxon>Bacteria</taxon>
        <taxon>Bacillati</taxon>
        <taxon>Actinomycetota</taxon>
        <taxon>Actinomycetes</taxon>
        <taxon>Kitasatosporales</taxon>
        <taxon>Streptomycetaceae</taxon>
        <taxon>Streptomyces</taxon>
    </lineage>
</organism>
<evidence type="ECO:0000256" key="6">
    <source>
        <dbReference type="ARBA" id="ARBA00022692"/>
    </source>
</evidence>
<dbReference type="Pfam" id="PF02518">
    <property type="entry name" value="HATPase_c"/>
    <property type="match status" value="1"/>
</dbReference>
<dbReference type="Proteomes" id="UP000295345">
    <property type="component" value="Unassembled WGS sequence"/>
</dbReference>
<dbReference type="Pfam" id="PF08376">
    <property type="entry name" value="NIT"/>
    <property type="match status" value="1"/>
</dbReference>
<dbReference type="PROSITE" id="PS50885">
    <property type="entry name" value="HAMP"/>
    <property type="match status" value="1"/>
</dbReference>
<evidence type="ECO:0000256" key="10">
    <source>
        <dbReference type="SAM" id="MobiDB-lite"/>
    </source>
</evidence>
<dbReference type="GO" id="GO:0005886">
    <property type="term" value="C:plasma membrane"/>
    <property type="evidence" value="ECO:0007669"/>
    <property type="project" value="TreeGrafter"/>
</dbReference>
<dbReference type="GO" id="GO:0000160">
    <property type="term" value="P:phosphorelay signal transduction system"/>
    <property type="evidence" value="ECO:0007669"/>
    <property type="project" value="UniProtKB-KW"/>
</dbReference>
<dbReference type="InterPro" id="IPR003660">
    <property type="entry name" value="HAMP_dom"/>
</dbReference>
<feature type="region of interest" description="Disordered" evidence="10">
    <location>
        <begin position="672"/>
        <end position="813"/>
    </location>
</feature>
<dbReference type="InterPro" id="IPR005467">
    <property type="entry name" value="His_kinase_dom"/>
</dbReference>
<comment type="catalytic activity">
    <reaction evidence="1">
        <text>ATP + protein L-histidine = ADP + protein N-phospho-L-histidine.</text>
        <dbReference type="EC" id="2.7.13.3"/>
    </reaction>
</comment>
<keyword evidence="11" id="KW-0472">Membrane</keyword>
<evidence type="ECO:0000256" key="7">
    <source>
        <dbReference type="ARBA" id="ARBA00022777"/>
    </source>
</evidence>
<dbReference type="GO" id="GO:0004673">
    <property type="term" value="F:protein histidine kinase activity"/>
    <property type="evidence" value="ECO:0007669"/>
    <property type="project" value="UniProtKB-EC"/>
</dbReference>
<evidence type="ECO:0000256" key="4">
    <source>
        <dbReference type="ARBA" id="ARBA00022553"/>
    </source>
</evidence>
<keyword evidence="9" id="KW-0902">Two-component regulatory system</keyword>
<dbReference type="Gene3D" id="6.10.340.10">
    <property type="match status" value="1"/>
</dbReference>
<dbReference type="InterPro" id="IPR003594">
    <property type="entry name" value="HATPase_dom"/>
</dbReference>
<evidence type="ECO:0000256" key="3">
    <source>
        <dbReference type="ARBA" id="ARBA00012438"/>
    </source>
</evidence>
<dbReference type="PROSITE" id="PS50109">
    <property type="entry name" value="HIS_KIN"/>
    <property type="match status" value="1"/>
</dbReference>
<dbReference type="SUPFAM" id="SSF55874">
    <property type="entry name" value="ATPase domain of HSP90 chaperone/DNA topoisomerase II/histidine kinase"/>
    <property type="match status" value="1"/>
</dbReference>
<dbReference type="Gene3D" id="3.30.565.10">
    <property type="entry name" value="Histidine kinase-like ATPase, C-terminal domain"/>
    <property type="match status" value="1"/>
</dbReference>
<keyword evidence="6 11" id="KW-0812">Transmembrane</keyword>
<feature type="domain" description="HAMP" evidence="13">
    <location>
        <begin position="346"/>
        <end position="400"/>
    </location>
</feature>
<keyword evidence="7" id="KW-0418">Kinase</keyword>
<sequence>MRAQVRKTTLHDPADPSPSAPSGSRTRAARRRARVRTRLVFGVLLTGVAVLGAAAPAVLGTMEDYDSARLLHERSRVAEDAVVLSHLVADERDALVAAVAAGNPAAARGEEELAHVDTAAAALGGSLDQPARAALAGLPAAREFAHSDEATAAGTFDAYTVIVEALDGFLRTTVLDTPDDAREPSAEALPYLARAVDASSATRGLLLAALTGPGEQREPTSLAQRQRVREDAALADFDATAGTSAVGDYEHALTGGEGEAAAGLLLVLTDEPVLSPEDHALDESAVQASLLERTRLQRGVLTTLAGEQTDRIRTLRDAELMNLQLTAVIALVALGLAIGVSIQTARSLTRPLAAVRIGTGRVAADPTGQEPVRYSGRNDEFAEVVASVNALHARALSLHQHATEAAKQAAEIAQDTGGLRAERDRLLTEQNELHARLAALHGAVHGMFAHHAQRLLILTGEQLAVIEGLESQETDPDRLAVLFTVDHLAARMRRHGENLLLLAGAEPPRQLGEPMPLIDVARAAVSEIERYELVETAPAPPPVWITGFVARDLSHLLAELLDNATAYSPAGARVRLTGRWADGELLMTVEDEGQGLTQERLAELNARIADPVTPPPGAGSAPGPDGGIGMGLYTVARLAARHGLRCWLRHRPTGGTVAEVAVPAVLVEEGTEPYPTHGEAHQQAAPARSPLPVREPAGTGPVPIPDPRTAEHVRTAEHAEHARTADTAPRFQPQPPPPHAITDSGLPRRTRGVTSPYDDPNGGRPAVDPEELRRRLGGFQRGARDGHRDAAQARGGYPGDFRDSAATGEEMPS</sequence>
<keyword evidence="4" id="KW-0597">Phosphoprotein</keyword>
<feature type="domain" description="Histidine kinase" evidence="12">
    <location>
        <begin position="553"/>
        <end position="666"/>
    </location>
</feature>
<dbReference type="InterPro" id="IPR036890">
    <property type="entry name" value="HATPase_C_sf"/>
</dbReference>
<evidence type="ECO:0000256" key="11">
    <source>
        <dbReference type="SAM" id="Phobius"/>
    </source>
</evidence>
<evidence type="ECO:0000259" key="12">
    <source>
        <dbReference type="PROSITE" id="PS50109"/>
    </source>
</evidence>
<protein>
    <recommendedName>
        <fullName evidence="3">histidine kinase</fullName>
        <ecNumber evidence="3">2.7.13.3</ecNumber>
    </recommendedName>
</protein>
<comment type="caution">
    <text evidence="14">The sequence shown here is derived from an EMBL/GenBank/DDBJ whole genome shotgun (WGS) entry which is preliminary data.</text>
</comment>
<proteinExistence type="predicted"/>
<evidence type="ECO:0000313" key="15">
    <source>
        <dbReference type="Proteomes" id="UP000295345"/>
    </source>
</evidence>
<keyword evidence="5" id="KW-0808">Transferase</keyword>
<comment type="subcellular location">
    <subcellularLocation>
        <location evidence="2">Membrane</location>
    </subcellularLocation>
</comment>
<dbReference type="InterPro" id="IPR013587">
    <property type="entry name" value="Nitrate/nitrite_sensing"/>
</dbReference>
<dbReference type="SMART" id="SM00387">
    <property type="entry name" value="HATPase_c"/>
    <property type="match status" value="1"/>
</dbReference>
<name>A0A4R4TU28_9ACTN</name>
<dbReference type="InterPro" id="IPR050428">
    <property type="entry name" value="TCS_sensor_his_kinase"/>
</dbReference>
<evidence type="ECO:0000256" key="9">
    <source>
        <dbReference type="ARBA" id="ARBA00023012"/>
    </source>
</evidence>
<dbReference type="AlphaFoldDB" id="A0A4R4TU28"/>
<feature type="region of interest" description="Disordered" evidence="10">
    <location>
        <begin position="1"/>
        <end position="29"/>
    </location>
</feature>
<keyword evidence="8 11" id="KW-1133">Transmembrane helix</keyword>
<dbReference type="EMBL" id="SMKI01000050">
    <property type="protein sequence ID" value="TDC77609.1"/>
    <property type="molecule type" value="Genomic_DNA"/>
</dbReference>